<comment type="caution">
    <text evidence="1">The sequence shown here is derived from an EMBL/GenBank/DDBJ whole genome shotgun (WGS) entry which is preliminary data.</text>
</comment>
<organism evidence="1">
    <name type="scientific">marine sediment metagenome</name>
    <dbReference type="NCBI Taxonomy" id="412755"/>
    <lineage>
        <taxon>unclassified sequences</taxon>
        <taxon>metagenomes</taxon>
        <taxon>ecological metagenomes</taxon>
    </lineage>
</organism>
<protein>
    <submittedName>
        <fullName evidence="1">Uncharacterized protein</fullName>
    </submittedName>
</protein>
<reference evidence="1" key="1">
    <citation type="journal article" date="2014" name="Front. Microbiol.">
        <title>High frequency of phylogenetically diverse reductive dehalogenase-homologous genes in deep subseafloor sedimentary metagenomes.</title>
        <authorList>
            <person name="Kawai M."/>
            <person name="Futagami T."/>
            <person name="Toyoda A."/>
            <person name="Takaki Y."/>
            <person name="Nishi S."/>
            <person name="Hori S."/>
            <person name="Arai W."/>
            <person name="Tsubouchi T."/>
            <person name="Morono Y."/>
            <person name="Uchiyama I."/>
            <person name="Ito T."/>
            <person name="Fujiyama A."/>
            <person name="Inagaki F."/>
            <person name="Takami H."/>
        </authorList>
    </citation>
    <scope>NUCLEOTIDE SEQUENCE</scope>
    <source>
        <strain evidence="1">Expedition CK06-06</strain>
    </source>
</reference>
<gene>
    <name evidence="1" type="ORF">S12H4_01027</name>
</gene>
<dbReference type="EMBL" id="BARW01000178">
    <property type="protein sequence ID" value="GAI60618.1"/>
    <property type="molecule type" value="Genomic_DNA"/>
</dbReference>
<dbReference type="AlphaFoldDB" id="X1PXH3"/>
<evidence type="ECO:0000313" key="1">
    <source>
        <dbReference type="EMBL" id="GAI60618.1"/>
    </source>
</evidence>
<name>X1PXH3_9ZZZZ</name>
<proteinExistence type="predicted"/>
<sequence>MSLAAQEVYGEIWFEAGAMQGQFLHYADENVPLLAFHGDISIPEKWRSAQRLAAWWLQDIKPGEKLLVIYQSGRGGEFIHPVTKVENLVKAA</sequence>
<accession>X1PXH3</accession>